<feature type="region of interest" description="Disordered" evidence="1">
    <location>
        <begin position="55"/>
        <end position="77"/>
    </location>
</feature>
<organism evidence="2 3">
    <name type="scientific">Eumeta variegata</name>
    <name type="common">Bagworm moth</name>
    <name type="synonym">Eumeta japonica</name>
    <dbReference type="NCBI Taxonomy" id="151549"/>
    <lineage>
        <taxon>Eukaryota</taxon>
        <taxon>Metazoa</taxon>
        <taxon>Ecdysozoa</taxon>
        <taxon>Arthropoda</taxon>
        <taxon>Hexapoda</taxon>
        <taxon>Insecta</taxon>
        <taxon>Pterygota</taxon>
        <taxon>Neoptera</taxon>
        <taxon>Endopterygota</taxon>
        <taxon>Lepidoptera</taxon>
        <taxon>Glossata</taxon>
        <taxon>Ditrysia</taxon>
        <taxon>Tineoidea</taxon>
        <taxon>Psychidae</taxon>
        <taxon>Oiketicinae</taxon>
        <taxon>Eumeta</taxon>
    </lineage>
</organism>
<dbReference type="AlphaFoldDB" id="A0A4C1VAU4"/>
<dbReference type="Proteomes" id="UP000299102">
    <property type="component" value="Unassembled WGS sequence"/>
</dbReference>
<protein>
    <submittedName>
        <fullName evidence="2">Uncharacterized protein</fullName>
    </submittedName>
</protein>
<evidence type="ECO:0000256" key="1">
    <source>
        <dbReference type="SAM" id="MobiDB-lite"/>
    </source>
</evidence>
<proteinExistence type="predicted"/>
<accession>A0A4C1VAU4</accession>
<reference evidence="2 3" key="1">
    <citation type="journal article" date="2019" name="Commun. Biol.">
        <title>The bagworm genome reveals a unique fibroin gene that provides high tensile strength.</title>
        <authorList>
            <person name="Kono N."/>
            <person name="Nakamura H."/>
            <person name="Ohtoshi R."/>
            <person name="Tomita M."/>
            <person name="Numata K."/>
            <person name="Arakawa K."/>
        </authorList>
    </citation>
    <scope>NUCLEOTIDE SEQUENCE [LARGE SCALE GENOMIC DNA]</scope>
</reference>
<comment type="caution">
    <text evidence="2">The sequence shown here is derived from an EMBL/GenBank/DDBJ whole genome shotgun (WGS) entry which is preliminary data.</text>
</comment>
<evidence type="ECO:0000313" key="3">
    <source>
        <dbReference type="Proteomes" id="UP000299102"/>
    </source>
</evidence>
<gene>
    <name evidence="2" type="ORF">EVAR_28281_1</name>
</gene>
<dbReference type="EMBL" id="BGZK01000299">
    <property type="protein sequence ID" value="GBP35084.1"/>
    <property type="molecule type" value="Genomic_DNA"/>
</dbReference>
<evidence type="ECO:0000313" key="2">
    <source>
        <dbReference type="EMBL" id="GBP35084.1"/>
    </source>
</evidence>
<sequence length="77" mass="7854">MKGRAGGAGGGGGAGGVLRIRLAFWHKAVHLPSPAYSKTGQLGLPLAQCIDRSAASARSRNPNSGRVGCISQRRATL</sequence>
<keyword evidence="3" id="KW-1185">Reference proteome</keyword>
<name>A0A4C1VAU4_EUMVA</name>